<feature type="compositionally biased region" description="Low complexity" evidence="1">
    <location>
        <begin position="326"/>
        <end position="336"/>
    </location>
</feature>
<comment type="caution">
    <text evidence="3">The sequence shown here is derived from an EMBL/GenBank/DDBJ whole genome shotgun (WGS) entry which is preliminary data.</text>
</comment>
<organism evidence="3 4">
    <name type="scientific">Aspergillus pseudoustus</name>
    <dbReference type="NCBI Taxonomy" id="1810923"/>
    <lineage>
        <taxon>Eukaryota</taxon>
        <taxon>Fungi</taxon>
        <taxon>Dikarya</taxon>
        <taxon>Ascomycota</taxon>
        <taxon>Pezizomycotina</taxon>
        <taxon>Eurotiomycetes</taxon>
        <taxon>Eurotiomycetidae</taxon>
        <taxon>Eurotiales</taxon>
        <taxon>Aspergillaceae</taxon>
        <taxon>Aspergillus</taxon>
        <taxon>Aspergillus subgen. Nidulantes</taxon>
    </lineage>
</organism>
<evidence type="ECO:0000259" key="2">
    <source>
        <dbReference type="PROSITE" id="PS50011"/>
    </source>
</evidence>
<keyword evidence="4" id="KW-1185">Reference proteome</keyword>
<feature type="region of interest" description="Disordered" evidence="1">
    <location>
        <begin position="592"/>
        <end position="718"/>
    </location>
</feature>
<sequence length="730" mass="80618">MSGLSSVWWPEDRVNATICPDFVFKNLPASTLPRLVAPLPWGEGLTNETYLDWILAKAGRLFLILLDIGIPERIFHLVDESFDDNDLPIAAHSVDRLQLSARDPNRDLDSKFFLAQWRFVVRGIGEGVHVKYTENEGVPVEALQTGTVLAKEGVEKVVLAGAVCKIYLRTQVTIGGAPHFFEEDEVLEEIRSLRRLAHDHVYSIYASYFVDNTVCILFSGLYERNLMSFLADTPQSFKKLAKERRREILVNWPHCLAHGLSWLHAHGQVHGLIRPSNILIDADWRIFIGQFEALDTLLQPVKVDDVESYQYGPPERWVRSISVQNSGPAGSSLPSGGRTGRKTGEGPARLNLARLKGLRTTDSEPLSPPPESVASHGTVIRVGTQGGSSRYSMGLSSSSSGSSNGSTTRKRGISVKRPIIYTPSITSSNSSGSSEKRDSMILNAVGLPTAHSSGGALVQVWQSRQTDPEASDIFSLGAVVLDIFTYLCKRKISAFSSHRGAKNRTAGRGGGVADCSFHLDRNMGQVSSWITLLDSDAKKRKDPLFQAIRPMLAMSRDMLSREPTNRPSAFQVEQLFACALRRAEGKASLHCSSNIYPGRQRGRPDRMPSPAEEQLMVPRISSRSRSASRRKAPKSPKSPRKDYYQDENGLLSPTFPSSKNLSRSYLSSSDTESQATSDTDLDHEYTAPTKKAPSRKKSSKLREISPDAGTSPVLSNDPSWSYAMPWMTMK</sequence>
<evidence type="ECO:0000256" key="1">
    <source>
        <dbReference type="SAM" id="MobiDB-lite"/>
    </source>
</evidence>
<feature type="domain" description="Protein kinase" evidence="2">
    <location>
        <begin position="118"/>
        <end position="576"/>
    </location>
</feature>
<dbReference type="Pfam" id="PF07714">
    <property type="entry name" value="PK_Tyr_Ser-Thr"/>
    <property type="match status" value="1"/>
</dbReference>
<dbReference type="PROSITE" id="PS50011">
    <property type="entry name" value="PROTEIN_KINASE_DOM"/>
    <property type="match status" value="1"/>
</dbReference>
<name>A0ABR4KSQ7_9EURO</name>
<reference evidence="3 4" key="1">
    <citation type="submission" date="2024-07" db="EMBL/GenBank/DDBJ databases">
        <title>Section-level genome sequencing and comparative genomics of Aspergillus sections Usti and Cavernicolus.</title>
        <authorList>
            <consortium name="Lawrence Berkeley National Laboratory"/>
            <person name="Nybo J.L."/>
            <person name="Vesth T.C."/>
            <person name="Theobald S."/>
            <person name="Frisvad J.C."/>
            <person name="Larsen T.O."/>
            <person name="Kjaerboelling I."/>
            <person name="Rothschild-Mancinelli K."/>
            <person name="Lyhne E.K."/>
            <person name="Kogle M.E."/>
            <person name="Barry K."/>
            <person name="Clum A."/>
            <person name="Na H."/>
            <person name="Ledsgaard L."/>
            <person name="Lin J."/>
            <person name="Lipzen A."/>
            <person name="Kuo A."/>
            <person name="Riley R."/>
            <person name="Mondo S."/>
            <person name="Labutti K."/>
            <person name="Haridas S."/>
            <person name="Pangalinan J."/>
            <person name="Salamov A.A."/>
            <person name="Simmons B.A."/>
            <person name="Magnuson J.K."/>
            <person name="Chen J."/>
            <person name="Drula E."/>
            <person name="Henrissat B."/>
            <person name="Wiebenga A."/>
            <person name="Lubbers R.J."/>
            <person name="Gomes A.C."/>
            <person name="Makela M.R."/>
            <person name="Stajich J."/>
            <person name="Grigoriev I.V."/>
            <person name="Mortensen U.H."/>
            <person name="De Vries R.P."/>
            <person name="Baker S.E."/>
            <person name="Andersen M.R."/>
        </authorList>
    </citation>
    <scope>NUCLEOTIDE SEQUENCE [LARGE SCALE GENOMIC DNA]</scope>
    <source>
        <strain evidence="3 4">CBS 123904</strain>
    </source>
</reference>
<dbReference type="InterPro" id="IPR000719">
    <property type="entry name" value="Prot_kinase_dom"/>
</dbReference>
<dbReference type="InterPro" id="IPR001245">
    <property type="entry name" value="Ser-Thr/Tyr_kinase_cat_dom"/>
</dbReference>
<dbReference type="Proteomes" id="UP001610446">
    <property type="component" value="Unassembled WGS sequence"/>
</dbReference>
<dbReference type="Gene3D" id="1.10.510.10">
    <property type="entry name" value="Transferase(Phosphotransferase) domain 1"/>
    <property type="match status" value="1"/>
</dbReference>
<feature type="compositionally biased region" description="Low complexity" evidence="1">
    <location>
        <begin position="387"/>
        <end position="406"/>
    </location>
</feature>
<accession>A0ABR4KSQ7</accession>
<dbReference type="InterPro" id="IPR011009">
    <property type="entry name" value="Kinase-like_dom_sf"/>
</dbReference>
<feature type="region of interest" description="Disordered" evidence="1">
    <location>
        <begin position="320"/>
        <end position="413"/>
    </location>
</feature>
<gene>
    <name evidence="3" type="ORF">BJY01DRAFT_231651</name>
</gene>
<dbReference type="EMBL" id="JBFXLU010000011">
    <property type="protein sequence ID" value="KAL2855320.1"/>
    <property type="molecule type" value="Genomic_DNA"/>
</dbReference>
<proteinExistence type="predicted"/>
<dbReference type="SUPFAM" id="SSF56112">
    <property type="entry name" value="Protein kinase-like (PK-like)"/>
    <property type="match status" value="1"/>
</dbReference>
<feature type="compositionally biased region" description="Basic residues" evidence="1">
    <location>
        <begin position="626"/>
        <end position="638"/>
    </location>
</feature>
<protein>
    <recommendedName>
        <fullName evidence="2">Protein kinase domain-containing protein</fullName>
    </recommendedName>
</protein>
<feature type="compositionally biased region" description="Low complexity" evidence="1">
    <location>
        <begin position="657"/>
        <end position="673"/>
    </location>
</feature>
<dbReference type="PANTHER" id="PTHR44167">
    <property type="entry name" value="OVARIAN-SPECIFIC SERINE/THREONINE-PROTEIN KINASE LOK-RELATED"/>
    <property type="match status" value="1"/>
</dbReference>
<evidence type="ECO:0000313" key="3">
    <source>
        <dbReference type="EMBL" id="KAL2855320.1"/>
    </source>
</evidence>
<evidence type="ECO:0000313" key="4">
    <source>
        <dbReference type="Proteomes" id="UP001610446"/>
    </source>
</evidence>
<dbReference type="PANTHER" id="PTHR44167:SF24">
    <property type="entry name" value="SERINE_THREONINE-PROTEIN KINASE CHK2"/>
    <property type="match status" value="1"/>
</dbReference>